<dbReference type="PROSITE" id="PS00678">
    <property type="entry name" value="WD_REPEATS_1"/>
    <property type="match status" value="1"/>
</dbReference>
<gene>
    <name evidence="4" type="ORF">PPRIM_AZ9-3.1.T0670209</name>
</gene>
<dbReference type="PANTHER" id="PTHR22847:SF637">
    <property type="entry name" value="WD REPEAT DOMAIN 5B"/>
    <property type="match status" value="1"/>
</dbReference>
<feature type="repeat" description="WD" evidence="3">
    <location>
        <begin position="511"/>
        <end position="552"/>
    </location>
</feature>
<dbReference type="SMART" id="SM00320">
    <property type="entry name" value="WD40"/>
    <property type="match status" value="7"/>
</dbReference>
<dbReference type="InterPro" id="IPR001680">
    <property type="entry name" value="WD40_rpt"/>
</dbReference>
<dbReference type="OMA" id="MIKHNAQ"/>
<dbReference type="GO" id="GO:1990234">
    <property type="term" value="C:transferase complex"/>
    <property type="evidence" value="ECO:0007669"/>
    <property type="project" value="UniProtKB-ARBA"/>
</dbReference>
<dbReference type="InterPro" id="IPR019775">
    <property type="entry name" value="WD40_repeat_CS"/>
</dbReference>
<dbReference type="Proteomes" id="UP000688137">
    <property type="component" value="Unassembled WGS sequence"/>
</dbReference>
<keyword evidence="1 3" id="KW-0853">WD repeat</keyword>
<proteinExistence type="predicted"/>
<accession>A0A8S1MPI8</accession>
<sequence length="591" mass="67212">MKCFEHSAPYTLICQVKDCNQKLLCNQCMIKHNAQHYPMIQSLSDMDYQIKQVPQLLEKDLDTLKAKLYSIQNHMTIEKDQLKKQLIKLSDVLKSRINAEVDDFCSSALEYTNSYYKQYETDIGSLLGVISEHLNMVAPYTTRVRPINENQFGILMDFQEKMLGNILPTLTKKAEIISKQVLENQLYMRTDHFYAIVKTALGKALQSYNLFKNNEFQIEQKRAMNLQTEQEPELVKSAIYPMSEFKRNAIELLRDHQQQERKSVRIYKAEEGFNLPKNRSSAENSGTRYIYAKAINTVLSGHTDIVTCICIFSQSSLISAGGGGIIKIWDIDGGLALGQMNEHAGDVWALVKINESNFGSASADQTVRIWNYQRMICESVLVGHLQPVKALVYLKDLEYLASGSLDSTIKIWTTNRPKLKLTMQNNQKVRALCYIQAKGLIVSGGENTLSVFNILNGYCRDQLEGHTGEVLCLKYLQESLMGEFMSVIASGGADKKIIIWNLDRGIKLHIFVGHQEAVTCLTFDIENRQLWSGGADRTIRCWDIAQGKSILTAKRHSEQISALEYMSGRELIISGSWDHRIRITQRSILMN</sequence>
<organism evidence="4 5">
    <name type="scientific">Paramecium primaurelia</name>
    <dbReference type="NCBI Taxonomy" id="5886"/>
    <lineage>
        <taxon>Eukaryota</taxon>
        <taxon>Sar</taxon>
        <taxon>Alveolata</taxon>
        <taxon>Ciliophora</taxon>
        <taxon>Intramacronucleata</taxon>
        <taxon>Oligohymenophorea</taxon>
        <taxon>Peniculida</taxon>
        <taxon>Parameciidae</taxon>
        <taxon>Paramecium</taxon>
    </lineage>
</organism>
<feature type="repeat" description="WD" evidence="3">
    <location>
        <begin position="463"/>
        <end position="510"/>
    </location>
</feature>
<reference evidence="4" key="1">
    <citation type="submission" date="2021-01" db="EMBL/GenBank/DDBJ databases">
        <authorList>
            <consortium name="Genoscope - CEA"/>
            <person name="William W."/>
        </authorList>
    </citation>
    <scope>NUCLEOTIDE SEQUENCE</scope>
</reference>
<dbReference type="PANTHER" id="PTHR22847">
    <property type="entry name" value="WD40 REPEAT PROTEIN"/>
    <property type="match status" value="1"/>
</dbReference>
<feature type="repeat" description="WD" evidence="3">
    <location>
        <begin position="299"/>
        <end position="339"/>
    </location>
</feature>
<evidence type="ECO:0000313" key="4">
    <source>
        <dbReference type="EMBL" id="CAD8082348.1"/>
    </source>
</evidence>
<dbReference type="Pfam" id="PF00400">
    <property type="entry name" value="WD40"/>
    <property type="match status" value="6"/>
</dbReference>
<evidence type="ECO:0000256" key="2">
    <source>
        <dbReference type="ARBA" id="ARBA00022737"/>
    </source>
</evidence>
<name>A0A8S1MPI8_PARPR</name>
<comment type="caution">
    <text evidence="4">The sequence shown here is derived from an EMBL/GenBank/DDBJ whole genome shotgun (WGS) entry which is preliminary data.</text>
</comment>
<keyword evidence="5" id="KW-1185">Reference proteome</keyword>
<dbReference type="PROSITE" id="PS50294">
    <property type="entry name" value="WD_REPEATS_REGION"/>
    <property type="match status" value="2"/>
</dbReference>
<dbReference type="AlphaFoldDB" id="A0A8S1MPI8"/>
<protein>
    <submittedName>
        <fullName evidence="4">Uncharacterized protein</fullName>
    </submittedName>
</protein>
<evidence type="ECO:0000256" key="3">
    <source>
        <dbReference type="PROSITE-ProRule" id="PRU00221"/>
    </source>
</evidence>
<evidence type="ECO:0000313" key="5">
    <source>
        <dbReference type="Proteomes" id="UP000688137"/>
    </source>
</evidence>
<dbReference type="PROSITE" id="PS50082">
    <property type="entry name" value="WD_REPEATS_2"/>
    <property type="match status" value="4"/>
</dbReference>
<dbReference type="EMBL" id="CAJJDM010000070">
    <property type="protein sequence ID" value="CAD8082348.1"/>
    <property type="molecule type" value="Genomic_DNA"/>
</dbReference>
<feature type="repeat" description="WD" evidence="3">
    <location>
        <begin position="381"/>
        <end position="422"/>
    </location>
</feature>
<dbReference type="CDD" id="cd00200">
    <property type="entry name" value="WD40"/>
    <property type="match status" value="1"/>
</dbReference>
<evidence type="ECO:0000256" key="1">
    <source>
        <dbReference type="ARBA" id="ARBA00022574"/>
    </source>
</evidence>
<keyword evidence="2" id="KW-0677">Repeat</keyword>